<dbReference type="EMBL" id="KN784873">
    <property type="protein sequence ID" value="KIH43555.1"/>
    <property type="molecule type" value="Genomic_DNA"/>
</dbReference>
<dbReference type="AlphaFoldDB" id="A0A0C2F4V1"/>
<gene>
    <name evidence="1" type="ORF">ANCDUO_26437</name>
</gene>
<evidence type="ECO:0000313" key="2">
    <source>
        <dbReference type="Proteomes" id="UP000054047"/>
    </source>
</evidence>
<accession>A0A0C2F4V1</accession>
<evidence type="ECO:0000313" key="1">
    <source>
        <dbReference type="EMBL" id="KIH43555.1"/>
    </source>
</evidence>
<reference evidence="1 2" key="1">
    <citation type="submission" date="2013-12" db="EMBL/GenBank/DDBJ databases">
        <title>Draft genome of the parsitic nematode Ancylostoma duodenale.</title>
        <authorList>
            <person name="Mitreva M."/>
        </authorList>
    </citation>
    <scope>NUCLEOTIDE SEQUENCE [LARGE SCALE GENOMIC DNA]</scope>
    <source>
        <strain evidence="1 2">Zhejiang</strain>
    </source>
</reference>
<organism evidence="1 2">
    <name type="scientific">Ancylostoma duodenale</name>
    <dbReference type="NCBI Taxonomy" id="51022"/>
    <lineage>
        <taxon>Eukaryota</taxon>
        <taxon>Metazoa</taxon>
        <taxon>Ecdysozoa</taxon>
        <taxon>Nematoda</taxon>
        <taxon>Chromadorea</taxon>
        <taxon>Rhabditida</taxon>
        <taxon>Rhabditina</taxon>
        <taxon>Rhabditomorpha</taxon>
        <taxon>Strongyloidea</taxon>
        <taxon>Ancylostomatidae</taxon>
        <taxon>Ancylostomatinae</taxon>
        <taxon>Ancylostoma</taxon>
    </lineage>
</organism>
<feature type="non-terminal residue" evidence="1">
    <location>
        <position position="1"/>
    </location>
</feature>
<sequence length="152" mass="17416">RPVHTSLTCNYVNLFLKVPWLDIKACGSLTDHILRIPTRSCLTDRCYQHLCCIWLECRSPPHSGSVVPALRESLDISIEDQPRPGPSVLRRGQHSFAHYSGSKTESHHPSSRENSWLFTWNGTVIECLHEVDFRKLLSTWIPHELRDSDEAS</sequence>
<protein>
    <submittedName>
        <fullName evidence="1">Uncharacterized protein</fullName>
    </submittedName>
</protein>
<keyword evidence="2" id="KW-1185">Reference proteome</keyword>
<dbReference type="Proteomes" id="UP000054047">
    <property type="component" value="Unassembled WGS sequence"/>
</dbReference>
<name>A0A0C2F4V1_9BILA</name>
<proteinExistence type="predicted"/>